<keyword evidence="2" id="KW-1185">Reference proteome</keyword>
<dbReference type="RefSeq" id="WP_069460260.1">
    <property type="nucleotide sequence ID" value="NZ_LYBW01000062.1"/>
</dbReference>
<dbReference type="Proteomes" id="UP000094342">
    <property type="component" value="Unassembled WGS sequence"/>
</dbReference>
<name>A0A1E3V5N0_9HYPH</name>
<protein>
    <submittedName>
        <fullName evidence="1">Uncharacterized protein</fullName>
    </submittedName>
</protein>
<evidence type="ECO:0000313" key="2">
    <source>
        <dbReference type="Proteomes" id="UP000094342"/>
    </source>
</evidence>
<gene>
    <name evidence="1" type="ORF">A8M32_20440</name>
</gene>
<accession>A0A1E3V5N0</accession>
<dbReference type="EMBL" id="LYBW01000062">
    <property type="protein sequence ID" value="ODR88860.1"/>
    <property type="molecule type" value="Genomic_DNA"/>
</dbReference>
<organism evidence="1 2">
    <name type="scientific">Sinorhizobium alkalisoli</name>
    <dbReference type="NCBI Taxonomy" id="1752398"/>
    <lineage>
        <taxon>Bacteria</taxon>
        <taxon>Pseudomonadati</taxon>
        <taxon>Pseudomonadota</taxon>
        <taxon>Alphaproteobacteria</taxon>
        <taxon>Hyphomicrobiales</taxon>
        <taxon>Rhizobiaceae</taxon>
        <taxon>Sinorhizobium/Ensifer group</taxon>
        <taxon>Sinorhizobium</taxon>
    </lineage>
</organism>
<sequence length="72" mass="8136">MPTPDKPRNGTKVRLMYDLFHQKGGATLAELNKATGWTAFSYINDVQNIAARYGGTPHWAGEGQARRFWIKK</sequence>
<evidence type="ECO:0000313" key="1">
    <source>
        <dbReference type="EMBL" id="ODR88860.1"/>
    </source>
</evidence>
<dbReference type="AlphaFoldDB" id="A0A1E3V5N0"/>
<dbReference type="OrthoDB" id="7206991at2"/>
<comment type="caution">
    <text evidence="1">The sequence shown here is derived from an EMBL/GenBank/DDBJ whole genome shotgun (WGS) entry which is preliminary data.</text>
</comment>
<proteinExistence type="predicted"/>
<reference evidence="2" key="1">
    <citation type="submission" date="2016-05" db="EMBL/GenBank/DDBJ databases">
        <authorList>
            <person name="Li Y."/>
        </authorList>
    </citation>
    <scope>NUCLEOTIDE SEQUENCE [LARGE SCALE GENOMIC DNA]</scope>
    <source>
        <strain evidence="2">YIC4027</strain>
    </source>
</reference>